<dbReference type="GO" id="GO:0005524">
    <property type="term" value="F:ATP binding"/>
    <property type="evidence" value="ECO:0007669"/>
    <property type="project" value="UniProtKB-KW"/>
</dbReference>
<sequence length="317" mass="34616">MVKVTQPVDSAHLPPKVRELLLARKTARDKHDFALSDQLRTQIAALGYLVNDQGDDSAVLKLGDKDTKPAKNFLLLFGSGEIAKSSVDIYRRAFLAFNKRDLRISLITTPAGFQPNVASVYGEIKEFLLTSLPDFNLTVDIVMANTHQDASSPALVSRLSGADIILLGPGSPTYAAKHLKNTPLLDKIIELVKNGSTLILASAATLAFSRYTLPVYEIYKVGEELHWLDGLDVFTQLFAPLTIIPHYNNTEGGSGLDTSFCFMGQGRGTQLLSLLPPSTPIIGLDEHTALLIDLVTHNQTIHGKGTIHDLTYSKNRI</sequence>
<reference evidence="9 10" key="1">
    <citation type="journal article" date="2016" name="Nat. Commun.">
        <title>Thousands of microbial genomes shed light on interconnected biogeochemical processes in an aquifer system.</title>
        <authorList>
            <person name="Anantharaman K."/>
            <person name="Brown C.T."/>
            <person name="Hug L.A."/>
            <person name="Sharon I."/>
            <person name="Castelle C.J."/>
            <person name="Probst A.J."/>
            <person name="Thomas B.C."/>
            <person name="Singh A."/>
            <person name="Wilkins M.J."/>
            <person name="Karaoz U."/>
            <person name="Brodie E.L."/>
            <person name="Williams K.H."/>
            <person name="Hubbard S.S."/>
            <person name="Banfield J.F."/>
        </authorList>
    </citation>
    <scope>NUCLEOTIDE SEQUENCE [LARGE SCALE GENOMIC DNA]</scope>
</reference>
<evidence type="ECO:0000259" key="8">
    <source>
        <dbReference type="Pfam" id="PF23493"/>
    </source>
</evidence>
<dbReference type="InterPro" id="IPR029062">
    <property type="entry name" value="Class_I_gatase-like"/>
</dbReference>
<dbReference type="Proteomes" id="UP000176191">
    <property type="component" value="Unassembled WGS sequence"/>
</dbReference>
<name>A0A1F5F522_9BACT</name>
<comment type="caution">
    <text evidence="9">The sequence shown here is derived from an EMBL/GenBank/DDBJ whole genome shotgun (WGS) entry which is preliminary data.</text>
</comment>
<dbReference type="AlphaFoldDB" id="A0A1F5F522"/>
<accession>A0A1F5F522</accession>
<evidence type="ECO:0000256" key="1">
    <source>
        <dbReference type="ARBA" id="ARBA00006534"/>
    </source>
</evidence>
<keyword evidence="7" id="KW-0067">ATP-binding</keyword>
<evidence type="ECO:0000256" key="4">
    <source>
        <dbReference type="ARBA" id="ARBA00022741"/>
    </source>
</evidence>
<dbReference type="GO" id="GO:0004812">
    <property type="term" value="F:aminoacyl-tRNA ligase activity"/>
    <property type="evidence" value="ECO:0007669"/>
    <property type="project" value="InterPro"/>
</dbReference>
<comment type="similarity">
    <text evidence="1">Belongs to the peptidase S51 family.</text>
</comment>
<evidence type="ECO:0000256" key="3">
    <source>
        <dbReference type="ARBA" id="ARBA00022670"/>
    </source>
</evidence>
<evidence type="ECO:0000256" key="7">
    <source>
        <dbReference type="ARBA" id="ARBA00022840"/>
    </source>
</evidence>
<evidence type="ECO:0000256" key="5">
    <source>
        <dbReference type="ARBA" id="ARBA00022801"/>
    </source>
</evidence>
<evidence type="ECO:0000313" key="9">
    <source>
        <dbReference type="EMBL" id="OGD74748.1"/>
    </source>
</evidence>
<dbReference type="EMBL" id="MFAK01000027">
    <property type="protein sequence ID" value="OGD74748.1"/>
    <property type="molecule type" value="Genomic_DNA"/>
</dbReference>
<gene>
    <name evidence="9" type="ORF">A2228_02490</name>
</gene>
<dbReference type="GO" id="GO:0006508">
    <property type="term" value="P:proteolysis"/>
    <property type="evidence" value="ECO:0007669"/>
    <property type="project" value="UniProtKB-KW"/>
</dbReference>
<evidence type="ECO:0000256" key="2">
    <source>
        <dbReference type="ARBA" id="ARBA00022598"/>
    </source>
</evidence>
<protein>
    <recommendedName>
        <fullName evidence="8">Cysteinyl-tRNA ligase anticodon binding domain-containing protein</fullName>
    </recommendedName>
</protein>
<dbReference type="GO" id="GO:0006418">
    <property type="term" value="P:tRNA aminoacylation for protein translation"/>
    <property type="evidence" value="ECO:0007669"/>
    <property type="project" value="InterPro"/>
</dbReference>
<dbReference type="InterPro" id="IPR056411">
    <property type="entry name" value="CysS_C"/>
</dbReference>
<dbReference type="SUPFAM" id="SSF52317">
    <property type="entry name" value="Class I glutamine amidotransferase-like"/>
    <property type="match status" value="1"/>
</dbReference>
<dbReference type="GO" id="GO:0008236">
    <property type="term" value="F:serine-type peptidase activity"/>
    <property type="evidence" value="ECO:0007669"/>
    <property type="project" value="UniProtKB-KW"/>
</dbReference>
<keyword evidence="4" id="KW-0547">Nucleotide-binding</keyword>
<proteinExistence type="inferred from homology"/>
<dbReference type="Pfam" id="PF03575">
    <property type="entry name" value="Peptidase_S51"/>
    <property type="match status" value="1"/>
</dbReference>
<dbReference type="InterPro" id="IPR009080">
    <property type="entry name" value="tRNAsynth_Ia_anticodon-bd"/>
</dbReference>
<dbReference type="Gene3D" id="1.20.120.1910">
    <property type="entry name" value="Cysteine-tRNA ligase, C-terminal anti-codon recognition domain"/>
    <property type="match status" value="1"/>
</dbReference>
<dbReference type="SUPFAM" id="SSF47323">
    <property type="entry name" value="Anticodon-binding domain of a subclass of class I aminoacyl-tRNA synthetases"/>
    <property type="match status" value="1"/>
</dbReference>
<keyword evidence="3" id="KW-0645">Protease</keyword>
<keyword evidence="5" id="KW-0378">Hydrolase</keyword>
<keyword evidence="6" id="KW-0720">Serine protease</keyword>
<evidence type="ECO:0000313" key="10">
    <source>
        <dbReference type="Proteomes" id="UP000176191"/>
    </source>
</evidence>
<dbReference type="InterPro" id="IPR005320">
    <property type="entry name" value="Peptidase_S51"/>
</dbReference>
<dbReference type="Gene3D" id="3.40.50.880">
    <property type="match status" value="1"/>
</dbReference>
<organism evidence="9 10">
    <name type="scientific">Candidatus Collierbacteria bacterium RIFOXYA2_FULL_46_10</name>
    <dbReference type="NCBI Taxonomy" id="1817726"/>
    <lineage>
        <taxon>Bacteria</taxon>
        <taxon>Candidatus Collieribacteriota</taxon>
    </lineage>
</organism>
<feature type="domain" description="Cysteinyl-tRNA ligase anticodon binding" evidence="8">
    <location>
        <begin position="12"/>
        <end position="55"/>
    </location>
</feature>
<evidence type="ECO:0000256" key="6">
    <source>
        <dbReference type="ARBA" id="ARBA00022825"/>
    </source>
</evidence>
<dbReference type="Pfam" id="PF23493">
    <property type="entry name" value="CysS_C"/>
    <property type="match status" value="1"/>
</dbReference>
<keyword evidence="2" id="KW-0436">Ligase</keyword>